<keyword evidence="3" id="KW-0067">ATP-binding</keyword>
<dbReference type="InterPro" id="IPR045199">
    <property type="entry name" value="ATAD2-like"/>
</dbReference>
<evidence type="ECO:0000313" key="4">
    <source>
        <dbReference type="EMBL" id="KAK8943569.1"/>
    </source>
</evidence>
<accession>A0ABR2LKL2</accession>
<evidence type="ECO:0000256" key="3">
    <source>
        <dbReference type="ARBA" id="ARBA00022840"/>
    </source>
</evidence>
<evidence type="ECO:0000256" key="1">
    <source>
        <dbReference type="ARBA" id="ARBA00006914"/>
    </source>
</evidence>
<organism evidence="4 5">
    <name type="scientific">Platanthera guangdongensis</name>
    <dbReference type="NCBI Taxonomy" id="2320717"/>
    <lineage>
        <taxon>Eukaryota</taxon>
        <taxon>Viridiplantae</taxon>
        <taxon>Streptophyta</taxon>
        <taxon>Embryophyta</taxon>
        <taxon>Tracheophyta</taxon>
        <taxon>Spermatophyta</taxon>
        <taxon>Magnoliopsida</taxon>
        <taxon>Liliopsida</taxon>
        <taxon>Asparagales</taxon>
        <taxon>Orchidaceae</taxon>
        <taxon>Orchidoideae</taxon>
        <taxon>Orchideae</taxon>
        <taxon>Orchidinae</taxon>
        <taxon>Platanthera</taxon>
    </lineage>
</organism>
<dbReference type="PANTHER" id="PTHR23069">
    <property type="entry name" value="AAA DOMAIN-CONTAINING"/>
    <property type="match status" value="1"/>
</dbReference>
<proteinExistence type="inferred from homology"/>
<keyword evidence="5" id="KW-1185">Reference proteome</keyword>
<reference evidence="4 5" key="1">
    <citation type="journal article" date="2022" name="Nat. Plants">
        <title>Genomes of leafy and leafless Platanthera orchids illuminate the evolution of mycoheterotrophy.</title>
        <authorList>
            <person name="Li M.H."/>
            <person name="Liu K.W."/>
            <person name="Li Z."/>
            <person name="Lu H.C."/>
            <person name="Ye Q.L."/>
            <person name="Zhang D."/>
            <person name="Wang J.Y."/>
            <person name="Li Y.F."/>
            <person name="Zhong Z.M."/>
            <person name="Liu X."/>
            <person name="Yu X."/>
            <person name="Liu D.K."/>
            <person name="Tu X.D."/>
            <person name="Liu B."/>
            <person name="Hao Y."/>
            <person name="Liao X.Y."/>
            <person name="Jiang Y.T."/>
            <person name="Sun W.H."/>
            <person name="Chen J."/>
            <person name="Chen Y.Q."/>
            <person name="Ai Y."/>
            <person name="Zhai J.W."/>
            <person name="Wu S.S."/>
            <person name="Zhou Z."/>
            <person name="Hsiao Y.Y."/>
            <person name="Wu W.L."/>
            <person name="Chen Y.Y."/>
            <person name="Lin Y.F."/>
            <person name="Hsu J.L."/>
            <person name="Li C.Y."/>
            <person name="Wang Z.W."/>
            <person name="Zhao X."/>
            <person name="Zhong W.Y."/>
            <person name="Ma X.K."/>
            <person name="Ma L."/>
            <person name="Huang J."/>
            <person name="Chen G.Z."/>
            <person name="Huang M.Z."/>
            <person name="Huang L."/>
            <person name="Peng D.H."/>
            <person name="Luo Y.B."/>
            <person name="Zou S.Q."/>
            <person name="Chen S.P."/>
            <person name="Lan S."/>
            <person name="Tsai W.C."/>
            <person name="Van de Peer Y."/>
            <person name="Liu Z.J."/>
        </authorList>
    </citation>
    <scope>NUCLEOTIDE SEQUENCE [LARGE SCALE GENOMIC DNA]</scope>
    <source>
        <strain evidence="4">Lor288</strain>
    </source>
</reference>
<evidence type="ECO:0000256" key="2">
    <source>
        <dbReference type="ARBA" id="ARBA00022741"/>
    </source>
</evidence>
<keyword evidence="2" id="KW-0547">Nucleotide-binding</keyword>
<gene>
    <name evidence="4" type="ORF">KSP40_PGU002745</name>
</gene>
<evidence type="ECO:0000313" key="5">
    <source>
        <dbReference type="Proteomes" id="UP001412067"/>
    </source>
</evidence>
<comment type="similarity">
    <text evidence="1">Belongs to the AAA ATPase family.</text>
</comment>
<sequence length="851" mass="95953">MRGWKEGERSCKRELALMDLEQRKHPMFPALTAVPAVTREPRESLRICDILYPLIELYAFSMSCEAESEIDLWALDENTGANAIERQATPEKVLSMIERDTARRKGVSEMWNSFVKQVESAVTSASMTILSLAALSPLLLLLMFTHNAEIDVGTKEFLLTEVLEETMFKYKVIAAGCSPDCNTRRQNLQASSRQTWMNEKVQMEDYAVLALEIPALQKIPLSKAKKSLLMSPGCVPWRTLKEDRQERNVESARMGRERRSRPATCELEKDDLPHGLIRFFSTDVCCRVDSRPTECTVPRFFLHIGGKLDLELVINSAAEQLSYDLVQHYLKLINERIHHKGFGDVHKNLHVDINSEANRQNSHHALVTPQAQVQDAVASKGEGSCINDSNIEGTNVRPFPLRIKGDHVAPSQPYGVQDSFPRSGKVRKGNLSLAIATFGYQILRLPQFAELVWLTSKLKEGPCTDISGEWKYWPFNTCVMHTEDPHEKRISGPNSCNVNDMVSAGVVRGLIAVGLLAYRGFYTSVSEVSTDVRKVLELLVGQIRAKLFGRKDRYSYLRVTSQVAYLDDMHIASKDLINKGLESSLRSQRLRSLDQIPSLTEHNRCNHVNQSEHIEKGTSKRGTSLDTVFCSNHKRSIPNEQLDDSTSYIFQENDSLSKASCLYNCCSNCVHMVNVMAHKMISSYLKLDGCYSIDDVHDIITSCSLNILASFKKFCISESNVKTHLEEDPDDVFKRKPCHCKALMKMKFLPAECNCHTGVEDDTTSTGSDSGSLLETKFTHFFRDGVLVPSIPNMDSDLHCNFQKICLCSVTKNRVQNSNLEGNTPPNRARDQGIDDIRIQFVDRIAVLDER</sequence>
<dbReference type="PANTHER" id="PTHR23069:SF7">
    <property type="entry name" value="P-LOOP CONTAINING NUCLEOSIDE TRIPHOSPHATE HYDROLASES SUPERFAMILY PROTEIN"/>
    <property type="match status" value="1"/>
</dbReference>
<dbReference type="EMBL" id="JBBWWR010000018">
    <property type="protein sequence ID" value="KAK8943569.1"/>
    <property type="molecule type" value="Genomic_DNA"/>
</dbReference>
<dbReference type="Proteomes" id="UP001412067">
    <property type="component" value="Unassembled WGS sequence"/>
</dbReference>
<protein>
    <submittedName>
        <fullName evidence="4">Uncharacterized protein</fullName>
    </submittedName>
</protein>
<comment type="caution">
    <text evidence="4">The sequence shown here is derived from an EMBL/GenBank/DDBJ whole genome shotgun (WGS) entry which is preliminary data.</text>
</comment>
<name>A0ABR2LKL2_9ASPA</name>